<gene>
    <name evidence="2" type="ORF">Q604_UNBC09194G0002</name>
</gene>
<feature type="domain" description="Transposase IS30-like HTH" evidence="1">
    <location>
        <begin position="13"/>
        <end position="54"/>
    </location>
</feature>
<proteinExistence type="predicted"/>
<name>W1Y4F0_9ZZZZ</name>
<evidence type="ECO:0000313" key="2">
    <source>
        <dbReference type="EMBL" id="ETJ36550.1"/>
    </source>
</evidence>
<dbReference type="EMBL" id="AZMM01009194">
    <property type="protein sequence ID" value="ETJ36550.1"/>
    <property type="molecule type" value="Genomic_DNA"/>
</dbReference>
<accession>W1Y4F0</accession>
<dbReference type="AlphaFoldDB" id="W1Y4F0"/>
<dbReference type="Pfam" id="PF13936">
    <property type="entry name" value="HTH_38"/>
    <property type="match status" value="1"/>
</dbReference>
<dbReference type="InterPro" id="IPR025246">
    <property type="entry name" value="IS30-like_HTH"/>
</dbReference>
<organism evidence="2">
    <name type="scientific">human gut metagenome</name>
    <dbReference type="NCBI Taxonomy" id="408170"/>
    <lineage>
        <taxon>unclassified sequences</taxon>
        <taxon>metagenomes</taxon>
        <taxon>organismal metagenomes</taxon>
    </lineage>
</organism>
<reference evidence="2" key="1">
    <citation type="submission" date="2013-12" db="EMBL/GenBank/DDBJ databases">
        <title>A Varibaculum cambriense genome reconstructed from a premature infant gut community with otherwise low bacterial novelty that shifts toward anaerobic metabolism during the third week of life.</title>
        <authorList>
            <person name="Brown C.T."/>
            <person name="Sharon I."/>
            <person name="Thomas B.C."/>
            <person name="Castelle C.J."/>
            <person name="Morowitz M.J."/>
            <person name="Banfield J.F."/>
        </authorList>
    </citation>
    <scope>NUCLEOTIDE SEQUENCE</scope>
</reference>
<sequence>MDYNNHNTTLHTNKHLNFEERFYLEKRIVLGDSIAAISRALGRSRTTIYTELKR</sequence>
<feature type="non-terminal residue" evidence="2">
    <location>
        <position position="54"/>
    </location>
</feature>
<evidence type="ECO:0000259" key="1">
    <source>
        <dbReference type="Pfam" id="PF13936"/>
    </source>
</evidence>
<comment type="caution">
    <text evidence="2">The sequence shown here is derived from an EMBL/GenBank/DDBJ whole genome shotgun (WGS) entry which is preliminary data.</text>
</comment>
<protein>
    <submittedName>
        <fullName evidence="2">Integrase core protein</fullName>
    </submittedName>
</protein>